<protein>
    <submittedName>
        <fullName evidence="2">Uncharacterized protein</fullName>
    </submittedName>
</protein>
<dbReference type="Proteomes" id="UP000182146">
    <property type="component" value="Unassembled WGS sequence"/>
</dbReference>
<sequence>MQQGGGKYLALPPVTQPEGSRRCEEAAGKELGAQFSVDLKRRLATACLDQRRLPIKVFTNLVGSKTTSRSFCPDWTVGLMVHST</sequence>
<dbReference type="STRING" id="392333.SAMN05660860_00711"/>
<gene>
    <name evidence="2" type="ORF">SAMN05660860_00711</name>
</gene>
<accession>A0A1G9KAW8</accession>
<evidence type="ECO:0000313" key="3">
    <source>
        <dbReference type="Proteomes" id="UP000182146"/>
    </source>
</evidence>
<dbReference type="AlphaFoldDB" id="A0A1G9KAW8"/>
<name>A0A1G9KAW8_9BACT</name>
<organism evidence="2 3">
    <name type="scientific">Geoalkalibacter ferrihydriticus</name>
    <dbReference type="NCBI Taxonomy" id="392333"/>
    <lineage>
        <taxon>Bacteria</taxon>
        <taxon>Pseudomonadati</taxon>
        <taxon>Thermodesulfobacteriota</taxon>
        <taxon>Desulfuromonadia</taxon>
        <taxon>Desulfuromonadales</taxon>
        <taxon>Geoalkalibacteraceae</taxon>
        <taxon>Geoalkalibacter</taxon>
    </lineage>
</organism>
<reference evidence="2 3" key="1">
    <citation type="submission" date="2016-10" db="EMBL/GenBank/DDBJ databases">
        <authorList>
            <person name="de Groot N.N."/>
        </authorList>
    </citation>
    <scope>NUCLEOTIDE SEQUENCE [LARGE SCALE GENOMIC DNA]</scope>
    <source>
        <strain evidence="2 3">DSM 17813</strain>
    </source>
</reference>
<evidence type="ECO:0000313" key="2">
    <source>
        <dbReference type="EMBL" id="SDL46918.1"/>
    </source>
</evidence>
<evidence type="ECO:0000256" key="1">
    <source>
        <dbReference type="SAM" id="MobiDB-lite"/>
    </source>
</evidence>
<feature type="region of interest" description="Disordered" evidence="1">
    <location>
        <begin position="1"/>
        <end position="25"/>
    </location>
</feature>
<dbReference type="EMBL" id="FNGU01000001">
    <property type="protein sequence ID" value="SDL46918.1"/>
    <property type="molecule type" value="Genomic_DNA"/>
</dbReference>
<proteinExistence type="predicted"/>